<reference evidence="1 2" key="1">
    <citation type="journal article" date="2019" name="Nat. Med.">
        <title>A library of human gut bacterial isolates paired with longitudinal multiomics data enables mechanistic microbiome research.</title>
        <authorList>
            <person name="Poyet M."/>
            <person name="Groussin M."/>
            <person name="Gibbons S.M."/>
            <person name="Avila-Pacheco J."/>
            <person name="Jiang X."/>
            <person name="Kearney S.M."/>
            <person name="Perrotta A.R."/>
            <person name="Berdy B."/>
            <person name="Zhao S."/>
            <person name="Lieberman T.D."/>
            <person name="Swanson P.K."/>
            <person name="Smith M."/>
            <person name="Roesemann S."/>
            <person name="Alexander J.E."/>
            <person name="Rich S.A."/>
            <person name="Livny J."/>
            <person name="Vlamakis H."/>
            <person name="Clish C."/>
            <person name="Bullock K."/>
            <person name="Deik A."/>
            <person name="Scott J."/>
            <person name="Pierce K.A."/>
            <person name="Xavier R.J."/>
            <person name="Alm E.J."/>
        </authorList>
    </citation>
    <scope>NUCLEOTIDE SEQUENCE [LARGE SCALE GENOMIC DNA]</scope>
    <source>
        <strain evidence="1 2">BIOML-A2</strain>
    </source>
</reference>
<sequence>MEALRMNDSIVFSQEQTEFLVKAAKRYIWWMTKEEAMMDPFFVISQVMNLGDLKDSAKLFCDFDHKILRQVLLKAKAGWFGDKRTWGSWNNLLFPEYNFVTPPMPVRKIPDWDEL</sequence>
<dbReference type="Proteomes" id="UP000462362">
    <property type="component" value="Unassembled WGS sequence"/>
</dbReference>
<evidence type="ECO:0000313" key="1">
    <source>
        <dbReference type="EMBL" id="MTU42464.1"/>
    </source>
</evidence>
<accession>A0A6I3S2J1</accession>
<name>A0A6I3S2J1_9BURK</name>
<organism evidence="1 2">
    <name type="scientific">Parasutterella excrementihominis</name>
    <dbReference type="NCBI Taxonomy" id="487175"/>
    <lineage>
        <taxon>Bacteria</taxon>
        <taxon>Pseudomonadati</taxon>
        <taxon>Pseudomonadota</taxon>
        <taxon>Betaproteobacteria</taxon>
        <taxon>Burkholderiales</taxon>
        <taxon>Sutterellaceae</taxon>
        <taxon>Parasutterella</taxon>
    </lineage>
</organism>
<dbReference type="RefSeq" id="WP_008863783.1">
    <property type="nucleotide sequence ID" value="NZ_CAUABC010000002.1"/>
</dbReference>
<protein>
    <submittedName>
        <fullName evidence="1">Uncharacterized protein</fullName>
    </submittedName>
</protein>
<evidence type="ECO:0000313" key="2">
    <source>
        <dbReference type="Proteomes" id="UP000462362"/>
    </source>
</evidence>
<dbReference type="EMBL" id="WNCL01000004">
    <property type="protein sequence ID" value="MTU42464.1"/>
    <property type="molecule type" value="Genomic_DNA"/>
</dbReference>
<proteinExistence type="predicted"/>
<gene>
    <name evidence="1" type="ORF">GMD42_02275</name>
</gene>
<comment type="caution">
    <text evidence="1">The sequence shown here is derived from an EMBL/GenBank/DDBJ whole genome shotgun (WGS) entry which is preliminary data.</text>
</comment>
<dbReference type="AlphaFoldDB" id="A0A6I3S2J1"/>